<organism evidence="1 2">
    <name type="scientific">Shinella granuli</name>
    <dbReference type="NCBI Taxonomy" id="323621"/>
    <lineage>
        <taxon>Bacteria</taxon>
        <taxon>Pseudomonadati</taxon>
        <taxon>Pseudomonadota</taxon>
        <taxon>Alphaproteobacteria</taxon>
        <taxon>Hyphomicrobiales</taxon>
        <taxon>Rhizobiaceae</taxon>
        <taxon>Shinella</taxon>
    </lineage>
</organism>
<gene>
    <name evidence="1" type="ORF">EV665_1283</name>
</gene>
<dbReference type="Proteomes" id="UP000295351">
    <property type="component" value="Unassembled WGS sequence"/>
</dbReference>
<protein>
    <submittedName>
        <fullName evidence="1">Uncharacterized protein</fullName>
    </submittedName>
</protein>
<proteinExistence type="predicted"/>
<reference evidence="1 2" key="1">
    <citation type="submission" date="2019-03" db="EMBL/GenBank/DDBJ databases">
        <title>Genomic Encyclopedia of Type Strains, Phase IV (KMG-IV): sequencing the most valuable type-strain genomes for metagenomic binning, comparative biology and taxonomic classification.</title>
        <authorList>
            <person name="Goeker M."/>
        </authorList>
    </citation>
    <scope>NUCLEOTIDE SEQUENCE [LARGE SCALE GENOMIC DNA]</scope>
    <source>
        <strain evidence="1 2">DSM 18401</strain>
    </source>
</reference>
<evidence type="ECO:0000313" key="2">
    <source>
        <dbReference type="Proteomes" id="UP000295351"/>
    </source>
</evidence>
<comment type="caution">
    <text evidence="1">The sequence shown here is derived from an EMBL/GenBank/DDBJ whole genome shotgun (WGS) entry which is preliminary data.</text>
</comment>
<evidence type="ECO:0000313" key="1">
    <source>
        <dbReference type="EMBL" id="TCN35393.1"/>
    </source>
</evidence>
<name>A0A4R2C6D7_SHIGR</name>
<keyword evidence="2" id="KW-1185">Reference proteome</keyword>
<accession>A0A4R2C6D7</accession>
<sequence>MNTKTPQTLYRFRWLDANTFTREMDSLHNSYLYAPPFHAMNDPMEAFYENGSPADGLIDAMFKPVSKSTKDLYKLLENMIANFALVSFTGTYEALPLMEWTGCSP</sequence>
<dbReference type="AlphaFoldDB" id="A0A4R2C6D7"/>
<dbReference type="RefSeq" id="WP_133036560.1">
    <property type="nucleotide sequence ID" value="NZ_BAABEI010000001.1"/>
</dbReference>
<dbReference type="EMBL" id="SLVX01000028">
    <property type="protein sequence ID" value="TCN35393.1"/>
    <property type="molecule type" value="Genomic_DNA"/>
</dbReference>